<protein>
    <submittedName>
        <fullName evidence="1">Uncharacterized protein</fullName>
    </submittedName>
</protein>
<organism evidence="1 2">
    <name type="scientific">Acinetobacter phage Henu6</name>
    <dbReference type="NCBI Taxonomy" id="2500136"/>
    <lineage>
        <taxon>Viruses</taxon>
        <taxon>Duplodnaviria</taxon>
        <taxon>Heunggongvirae</taxon>
        <taxon>Uroviricota</taxon>
        <taxon>Caudoviricetes</taxon>
        <taxon>Pantevenvirales</taxon>
        <taxon>Straboviridae</taxon>
        <taxon>Twarogvirinae</taxon>
        <taxon>Zedzedvirus</taxon>
        <taxon>Zedzedvirus zz1</taxon>
    </lineage>
</organism>
<dbReference type="Proteomes" id="UP000289169">
    <property type="component" value="Segment"/>
</dbReference>
<dbReference type="EMBL" id="MK240351">
    <property type="protein sequence ID" value="QAU04062.1"/>
    <property type="molecule type" value="Genomic_DNA"/>
</dbReference>
<gene>
    <name evidence="1" type="ORF">Henu6_gp75</name>
</gene>
<sequence length="125" mass="14318">MLLTPDVYNTFIKSFNDAIKLADPKDRSLIIKALKRFPKYNDLLKLNLSYDLESIKRYAKNPLKTHYIQLDDPFIVHYGGQDAFKTLSDGDFNQITGIVKGLRIIIHKLEDVDTSVIFGIVESDI</sequence>
<name>A0A410T5M1_9CAUD</name>
<evidence type="ECO:0000313" key="1">
    <source>
        <dbReference type="EMBL" id="QAU04062.1"/>
    </source>
</evidence>
<accession>A0A410T5M1</accession>
<proteinExistence type="predicted"/>
<reference evidence="1 2" key="1">
    <citation type="submission" date="2018-11" db="EMBL/GenBank/DDBJ databases">
        <authorList>
            <person name="Teng T."/>
        </authorList>
    </citation>
    <scope>NUCLEOTIDE SEQUENCE [LARGE SCALE GENOMIC DNA]</scope>
</reference>
<evidence type="ECO:0000313" key="2">
    <source>
        <dbReference type="Proteomes" id="UP000289169"/>
    </source>
</evidence>